<dbReference type="HOGENOM" id="CLU_1686942_0_0_1"/>
<keyword evidence="4" id="KW-1185">Reference proteome</keyword>
<evidence type="ECO:0000256" key="1">
    <source>
        <dbReference type="PROSITE-ProRule" id="PRU00175"/>
    </source>
</evidence>
<dbReference type="OrthoDB" id="3785807at2759"/>
<accession>E5A2R8</accession>
<evidence type="ECO:0000313" key="4">
    <source>
        <dbReference type="Proteomes" id="UP000002668"/>
    </source>
</evidence>
<keyword evidence="1" id="KW-0863">Zinc-finger</keyword>
<sequence>MSSNTMTRVPDKASRVKALVAATSVVHPANIAKGDDCPICLEPLVPNKGHAQEQAQVASADPAIKTKICGHTAHASCLLRWTEEHSSCVYCREEMFQETRWEWCYVAPYQAGKRGVCVSMEEWNERMKSCKSEEEEEWVKGFKSTWVDVRKVRYRY</sequence>
<protein>
    <recommendedName>
        <fullName evidence="2">RING-type domain-containing protein</fullName>
    </recommendedName>
</protein>
<organism evidence="4">
    <name type="scientific">Leptosphaeria maculans (strain JN3 / isolate v23.1.3 / race Av1-4-5-6-7-8)</name>
    <name type="common">Blackleg fungus</name>
    <name type="synonym">Phoma lingam</name>
    <dbReference type="NCBI Taxonomy" id="985895"/>
    <lineage>
        <taxon>Eukaryota</taxon>
        <taxon>Fungi</taxon>
        <taxon>Dikarya</taxon>
        <taxon>Ascomycota</taxon>
        <taxon>Pezizomycotina</taxon>
        <taxon>Dothideomycetes</taxon>
        <taxon>Pleosporomycetidae</taxon>
        <taxon>Pleosporales</taxon>
        <taxon>Pleosporineae</taxon>
        <taxon>Leptosphaeriaceae</taxon>
        <taxon>Plenodomus</taxon>
        <taxon>Plenodomus lingam/Leptosphaeria maculans species complex</taxon>
    </lineage>
</organism>
<dbReference type="InterPro" id="IPR013083">
    <property type="entry name" value="Znf_RING/FYVE/PHD"/>
</dbReference>
<dbReference type="SUPFAM" id="SSF57850">
    <property type="entry name" value="RING/U-box"/>
    <property type="match status" value="1"/>
</dbReference>
<evidence type="ECO:0000259" key="2">
    <source>
        <dbReference type="PROSITE" id="PS50089"/>
    </source>
</evidence>
<dbReference type="STRING" id="985895.E5A2R8"/>
<dbReference type="EMBL" id="FP929132">
    <property type="protein sequence ID" value="CBX97864.1"/>
    <property type="molecule type" value="Genomic_DNA"/>
</dbReference>
<dbReference type="VEuPathDB" id="FungiDB:LEMA_P092730.1"/>
<dbReference type="PROSITE" id="PS50089">
    <property type="entry name" value="ZF_RING_2"/>
    <property type="match status" value="1"/>
</dbReference>
<feature type="domain" description="RING-type" evidence="2">
    <location>
        <begin position="37"/>
        <end position="92"/>
    </location>
</feature>
<dbReference type="Proteomes" id="UP000002668">
    <property type="component" value="Genome"/>
</dbReference>
<keyword evidence="1" id="KW-0862">Zinc</keyword>
<dbReference type="InterPro" id="IPR001841">
    <property type="entry name" value="Znf_RING"/>
</dbReference>
<evidence type="ECO:0000313" key="3">
    <source>
        <dbReference type="EMBL" id="CBX97864.1"/>
    </source>
</evidence>
<keyword evidence="1" id="KW-0479">Metal-binding</keyword>
<dbReference type="Gene3D" id="3.30.40.10">
    <property type="entry name" value="Zinc/RING finger domain, C3HC4 (zinc finger)"/>
    <property type="match status" value="1"/>
</dbReference>
<gene>
    <name evidence="3" type="ORF">LEMA_P092730.1</name>
</gene>
<proteinExistence type="predicted"/>
<dbReference type="Pfam" id="PF13639">
    <property type="entry name" value="zf-RING_2"/>
    <property type="match status" value="1"/>
</dbReference>
<dbReference type="InParanoid" id="E5A2R8"/>
<dbReference type="GO" id="GO:0008270">
    <property type="term" value="F:zinc ion binding"/>
    <property type="evidence" value="ECO:0007669"/>
    <property type="project" value="UniProtKB-KW"/>
</dbReference>
<dbReference type="AlphaFoldDB" id="E5A2R8"/>
<name>E5A2R8_LEPMJ</name>
<dbReference type="OMA" id="WNERMKS"/>
<reference evidence="4" key="1">
    <citation type="journal article" date="2011" name="Nat. Commun.">
        <title>Effector diversification within compartments of the Leptosphaeria maculans genome affected by Repeat-Induced Point mutations.</title>
        <authorList>
            <person name="Rouxel T."/>
            <person name="Grandaubert J."/>
            <person name="Hane J.K."/>
            <person name="Hoede C."/>
            <person name="van de Wouw A.P."/>
            <person name="Couloux A."/>
            <person name="Dominguez V."/>
            <person name="Anthouard V."/>
            <person name="Bally P."/>
            <person name="Bourras S."/>
            <person name="Cozijnsen A.J."/>
            <person name="Ciuffetti L.M."/>
            <person name="Degrave A."/>
            <person name="Dilmaghani A."/>
            <person name="Duret L."/>
            <person name="Fudal I."/>
            <person name="Goodwin S.B."/>
            <person name="Gout L."/>
            <person name="Glaser N."/>
            <person name="Linglin J."/>
            <person name="Kema G.H.J."/>
            <person name="Lapalu N."/>
            <person name="Lawrence C.B."/>
            <person name="May K."/>
            <person name="Meyer M."/>
            <person name="Ollivier B."/>
            <person name="Poulain J."/>
            <person name="Schoch C.L."/>
            <person name="Simon A."/>
            <person name="Spatafora J.W."/>
            <person name="Stachowiak A."/>
            <person name="Turgeon B.G."/>
            <person name="Tyler B.M."/>
            <person name="Vincent D."/>
            <person name="Weissenbach J."/>
            <person name="Amselem J."/>
            <person name="Quesneville H."/>
            <person name="Oliver R.P."/>
            <person name="Wincker P."/>
            <person name="Balesdent M.-H."/>
            <person name="Howlett B.J."/>
        </authorList>
    </citation>
    <scope>NUCLEOTIDE SEQUENCE [LARGE SCALE GENOMIC DNA]</scope>
    <source>
        <strain evidence="4">JN3 / isolate v23.1.3 / race Av1-4-5-6-7-8</strain>
    </source>
</reference>